<dbReference type="InterPro" id="IPR007219">
    <property type="entry name" value="XnlR_reg_dom"/>
</dbReference>
<feature type="compositionally biased region" description="Polar residues" evidence="7">
    <location>
        <begin position="1"/>
        <end position="12"/>
    </location>
</feature>
<dbReference type="Pfam" id="PF00172">
    <property type="entry name" value="Zn_clus"/>
    <property type="match status" value="1"/>
</dbReference>
<dbReference type="GO" id="GO:0008270">
    <property type="term" value="F:zinc ion binding"/>
    <property type="evidence" value="ECO:0007669"/>
    <property type="project" value="InterPro"/>
</dbReference>
<evidence type="ECO:0000256" key="3">
    <source>
        <dbReference type="ARBA" id="ARBA00023015"/>
    </source>
</evidence>
<comment type="caution">
    <text evidence="9">The sequence shown here is derived from an EMBL/GenBank/DDBJ whole genome shotgun (WGS) entry which is preliminary data.</text>
</comment>
<evidence type="ECO:0000256" key="2">
    <source>
        <dbReference type="ARBA" id="ARBA00022723"/>
    </source>
</evidence>
<gene>
    <name evidence="9" type="ORF">PNOK_0766600</name>
</gene>
<evidence type="ECO:0000256" key="6">
    <source>
        <dbReference type="ARBA" id="ARBA00023242"/>
    </source>
</evidence>
<keyword evidence="10" id="KW-1185">Reference proteome</keyword>
<feature type="region of interest" description="Disordered" evidence="7">
    <location>
        <begin position="1"/>
        <end position="108"/>
    </location>
</feature>
<dbReference type="Pfam" id="PF04082">
    <property type="entry name" value="Fungal_trans"/>
    <property type="match status" value="1"/>
</dbReference>
<dbReference type="PROSITE" id="PS00463">
    <property type="entry name" value="ZN2_CY6_FUNGAL_1"/>
    <property type="match status" value="1"/>
</dbReference>
<comment type="subcellular location">
    <subcellularLocation>
        <location evidence="1">Nucleus</location>
    </subcellularLocation>
</comment>
<evidence type="ECO:0000313" key="9">
    <source>
        <dbReference type="EMBL" id="PAV16046.1"/>
    </source>
</evidence>
<accession>A0A286U901</accession>
<dbReference type="CDD" id="cd00067">
    <property type="entry name" value="GAL4"/>
    <property type="match status" value="1"/>
</dbReference>
<sequence>MYPPSQYQNHVDSPSFEFRPSQSELPRYRQTCRNPPPIVVPNNITNMTMSSARSTNPSSASTSMSFRYYQPPKSKQLDSDSEDESSEEERRRTSRKSSTQNQQPAKRGACTHCKTLKVRCHFASGQSQCQRCILNKLNCTVVGRKKRRAVATHEELLLKSHKQDLEILTLLRQFDEVTASCRIQSWIDKASSKRSARSSRSPGSPLSGKSSDSSGFDRDHSSWTSSLGYPTLSPHYRRYSTQELLMYFPSKNATPYLKAPEIVARGIIQPEDVGKLFDLYFKHINPYFAVLDPQLHTPQRLFWNSHFLFTLICCVSTKYAEPKLSSMCPLFVEFARDMAGKTLVEGRKTIDECQAFLIQSAYQLPRKHFEDQRTWLTMGLAFTLAQELKLNEPPAEEDLAAYSPGGADSRDSIKGEMAERVKLNRIRTWLHCYCLDASFATQFGKPAVLDADDYIARHCRDWYMSSPFSLPNDVHLVSSVEVARVMRQYRIEVERLESEEKEYPMKRAKMSQVVNIVTNYHQQLQNLHNEWNDRFISYPRPDDYMWSFRADTARMMNASNRLVVLFFGLQRIVSLKKGEDATVATKDHPFVVNCIETAKEVIRGVVDNLHPTGMLRYSLETTFLVVSFAAAGLLSFLRPGMSSLLQDKDMAEIEHLVHRLIEALRDDQVSKDEHGEHAPSYYARYLSKQLRRFSSVLPHQTANLNQGFSSQTHDETTHSYSANRPDSISMNSSVWMEHNPGMMYTNSAPAIGSGPTVHSMPPNAHYPHAGAEADSFPLSGYSVDYSMTAFIQTVSEPQFTEKTPPPEESKETQWWHHMYPVSTPTIPEEWPMASKSLWVSTSAICCLF</sequence>
<dbReference type="SUPFAM" id="SSF57701">
    <property type="entry name" value="Zn2/Cys6 DNA-binding domain"/>
    <property type="match status" value="1"/>
</dbReference>
<feature type="region of interest" description="Disordered" evidence="7">
    <location>
        <begin position="192"/>
        <end position="216"/>
    </location>
</feature>
<dbReference type="InParanoid" id="A0A286U901"/>
<evidence type="ECO:0000256" key="5">
    <source>
        <dbReference type="ARBA" id="ARBA00023163"/>
    </source>
</evidence>
<dbReference type="SMART" id="SM00066">
    <property type="entry name" value="GAL4"/>
    <property type="match status" value="1"/>
</dbReference>
<name>A0A286U901_9AGAM</name>
<dbReference type="GO" id="GO:0000976">
    <property type="term" value="F:transcription cis-regulatory region binding"/>
    <property type="evidence" value="ECO:0007669"/>
    <property type="project" value="TreeGrafter"/>
</dbReference>
<dbReference type="PANTHER" id="PTHR31845">
    <property type="entry name" value="FINGER DOMAIN PROTEIN, PUTATIVE-RELATED"/>
    <property type="match status" value="1"/>
</dbReference>
<dbReference type="Proteomes" id="UP000217199">
    <property type="component" value="Unassembled WGS sequence"/>
</dbReference>
<dbReference type="CDD" id="cd12148">
    <property type="entry name" value="fungal_TF_MHR"/>
    <property type="match status" value="1"/>
</dbReference>
<protein>
    <recommendedName>
        <fullName evidence="8">Zn(2)-C6 fungal-type domain-containing protein</fullName>
    </recommendedName>
</protein>
<dbReference type="GO" id="GO:0005634">
    <property type="term" value="C:nucleus"/>
    <property type="evidence" value="ECO:0007669"/>
    <property type="project" value="UniProtKB-SubCell"/>
</dbReference>
<feature type="region of interest" description="Disordered" evidence="7">
    <location>
        <begin position="705"/>
        <end position="724"/>
    </location>
</feature>
<dbReference type="STRING" id="2282107.A0A286U901"/>
<dbReference type="GO" id="GO:0006351">
    <property type="term" value="P:DNA-templated transcription"/>
    <property type="evidence" value="ECO:0007669"/>
    <property type="project" value="InterPro"/>
</dbReference>
<evidence type="ECO:0000256" key="1">
    <source>
        <dbReference type="ARBA" id="ARBA00004123"/>
    </source>
</evidence>
<evidence type="ECO:0000259" key="8">
    <source>
        <dbReference type="PROSITE" id="PS00463"/>
    </source>
</evidence>
<keyword evidence="6" id="KW-0539">Nucleus</keyword>
<dbReference type="EMBL" id="NBII01000008">
    <property type="protein sequence ID" value="PAV16046.1"/>
    <property type="molecule type" value="Genomic_DNA"/>
</dbReference>
<keyword evidence="3" id="KW-0805">Transcription regulation</keyword>
<evidence type="ECO:0000256" key="4">
    <source>
        <dbReference type="ARBA" id="ARBA00023125"/>
    </source>
</evidence>
<proteinExistence type="predicted"/>
<organism evidence="9 10">
    <name type="scientific">Pyrrhoderma noxium</name>
    <dbReference type="NCBI Taxonomy" id="2282107"/>
    <lineage>
        <taxon>Eukaryota</taxon>
        <taxon>Fungi</taxon>
        <taxon>Dikarya</taxon>
        <taxon>Basidiomycota</taxon>
        <taxon>Agaricomycotina</taxon>
        <taxon>Agaricomycetes</taxon>
        <taxon>Hymenochaetales</taxon>
        <taxon>Hymenochaetaceae</taxon>
        <taxon>Pyrrhoderma</taxon>
    </lineage>
</organism>
<keyword evidence="2" id="KW-0479">Metal-binding</keyword>
<feature type="compositionally biased region" description="Low complexity" evidence="7">
    <location>
        <begin position="198"/>
        <end position="214"/>
    </location>
</feature>
<reference evidence="9 10" key="1">
    <citation type="journal article" date="2017" name="Mol. Ecol.">
        <title>Comparative and population genomic landscape of Phellinus noxius: A hypervariable fungus causing root rot in trees.</title>
        <authorList>
            <person name="Chung C.L."/>
            <person name="Lee T.J."/>
            <person name="Akiba M."/>
            <person name="Lee H.H."/>
            <person name="Kuo T.H."/>
            <person name="Liu D."/>
            <person name="Ke H.M."/>
            <person name="Yokoi T."/>
            <person name="Roa M.B."/>
            <person name="Lu M.J."/>
            <person name="Chang Y.Y."/>
            <person name="Ann P.J."/>
            <person name="Tsai J.N."/>
            <person name="Chen C.Y."/>
            <person name="Tzean S.S."/>
            <person name="Ota Y."/>
            <person name="Hattori T."/>
            <person name="Sahashi N."/>
            <person name="Liou R.F."/>
            <person name="Kikuchi T."/>
            <person name="Tsai I.J."/>
        </authorList>
    </citation>
    <scope>NUCLEOTIDE SEQUENCE [LARGE SCALE GENOMIC DNA]</scope>
    <source>
        <strain evidence="9 10">FFPRI411160</strain>
    </source>
</reference>
<dbReference type="GO" id="GO:0000981">
    <property type="term" value="F:DNA-binding transcription factor activity, RNA polymerase II-specific"/>
    <property type="evidence" value="ECO:0007669"/>
    <property type="project" value="InterPro"/>
</dbReference>
<keyword evidence="4" id="KW-0238">DNA-binding</keyword>
<evidence type="ECO:0000256" key="7">
    <source>
        <dbReference type="SAM" id="MobiDB-lite"/>
    </source>
</evidence>
<dbReference type="OrthoDB" id="3163292at2759"/>
<dbReference type="Gene3D" id="4.10.240.10">
    <property type="entry name" value="Zn(2)-C6 fungal-type DNA-binding domain"/>
    <property type="match status" value="1"/>
</dbReference>
<dbReference type="InterPro" id="IPR051089">
    <property type="entry name" value="prtT"/>
</dbReference>
<evidence type="ECO:0000313" key="10">
    <source>
        <dbReference type="Proteomes" id="UP000217199"/>
    </source>
</evidence>
<feature type="compositionally biased region" description="Low complexity" evidence="7">
    <location>
        <begin position="40"/>
        <end position="65"/>
    </location>
</feature>
<dbReference type="PANTHER" id="PTHR31845:SF17">
    <property type="entry name" value="ZN(II)2CYS6 TRANSCRIPTION FACTOR (EUROFUNG)"/>
    <property type="match status" value="1"/>
</dbReference>
<dbReference type="SMART" id="SM00906">
    <property type="entry name" value="Fungal_trans"/>
    <property type="match status" value="1"/>
</dbReference>
<feature type="domain" description="Zn(2)-C6 fungal-type" evidence="8">
    <location>
        <begin position="109"/>
        <end position="139"/>
    </location>
</feature>
<dbReference type="InterPro" id="IPR036864">
    <property type="entry name" value="Zn2-C6_fun-type_DNA-bd_sf"/>
</dbReference>
<keyword evidence="5" id="KW-0804">Transcription</keyword>
<dbReference type="AlphaFoldDB" id="A0A286U901"/>
<dbReference type="InterPro" id="IPR001138">
    <property type="entry name" value="Zn2Cys6_DnaBD"/>
</dbReference>